<feature type="domain" description="Protein UNC80 central region" evidence="3">
    <location>
        <begin position="1"/>
        <end position="115"/>
    </location>
</feature>
<feature type="transmembrane region" description="Helical" evidence="2">
    <location>
        <begin position="527"/>
        <end position="549"/>
    </location>
</feature>
<keyword evidence="6" id="KW-1185">Reference proteome</keyword>
<dbReference type="PANTHER" id="PTHR31781:SF1">
    <property type="entry name" value="PROTEIN UNC-80 HOMOLOG"/>
    <property type="match status" value="1"/>
</dbReference>
<feature type="region of interest" description="Disordered" evidence="1">
    <location>
        <begin position="118"/>
        <end position="140"/>
    </location>
</feature>
<keyword evidence="2" id="KW-0812">Transmembrane</keyword>
<dbReference type="InterPro" id="IPR045852">
    <property type="entry name" value="UNC80_central"/>
</dbReference>
<dbReference type="Pfam" id="PF20262">
    <property type="entry name" value="UNC80_C"/>
    <property type="match status" value="1"/>
</dbReference>
<feature type="transmembrane region" description="Helical" evidence="2">
    <location>
        <begin position="496"/>
        <end position="515"/>
    </location>
</feature>
<accession>A0ABD6ERK0</accession>
<evidence type="ECO:0000256" key="2">
    <source>
        <dbReference type="SAM" id="Phobius"/>
    </source>
</evidence>
<reference evidence="5 6" key="1">
    <citation type="submission" date="2024-08" db="EMBL/GenBank/DDBJ databases">
        <title>Gnathostoma spinigerum genome.</title>
        <authorList>
            <person name="Gonzalez-Bertolin B."/>
            <person name="Monzon S."/>
            <person name="Zaballos A."/>
            <person name="Jimenez P."/>
            <person name="Dekumyoy P."/>
            <person name="Varona S."/>
            <person name="Cuesta I."/>
            <person name="Sumanam S."/>
            <person name="Adisakwattana P."/>
            <person name="Gasser R.B."/>
            <person name="Hernandez-Gonzalez A."/>
            <person name="Young N.D."/>
            <person name="Perteguer M.J."/>
        </authorList>
    </citation>
    <scope>NUCLEOTIDE SEQUENCE [LARGE SCALE GENOMIC DNA]</scope>
    <source>
        <strain evidence="5">AL3</strain>
        <tissue evidence="5">Liver</tissue>
    </source>
</reference>
<dbReference type="Proteomes" id="UP001608902">
    <property type="component" value="Unassembled WGS sequence"/>
</dbReference>
<sequence length="557" mass="63773">MEDGAQLNFKVPPPSIDFTLPSPPIGQSQNPVVDPPWMPHVKTKVEELSLKEEEQATSQTIMTMTRTRRKQKQEMVRKAVIEAEEKQCLLRQKFPLRATAVIQQAAYEPALFHHQATTQMNAEGSGEEADGHPSSTRQQMPVAQPLLPSSLLAVVPSIIEMLDDVQVDSDGISVSDVAKKVIWSCICEDPALFLRHFLEKLTNRDRQSTTFDFHSTSRWEYLMSLLRKLILRFRPIPNQTAYTLLNYLFGFVMFYVRSPCEGSDRAIGMALSITWLVAPNVHGLYFKDLKQTLKKEQCDQALMITANVPSAKKIIVHGPDSGVGGIPAQFPIHEDTQFQQLLTDSLEFFNIPENEVGSYFLVDTKTNLVHVPTYYVRDFYFFHRSFYPQISLMKIDVDEAHLRMRTMAFNQKFIECGKVLLTYDSLKHSVPAVIPQRIFFLHDEFTHLPSFPRKSLETCFGMYNGPMGCELQAMDAMHKHLWAKLMADMFEKMENAFMFGDLHLFINVINGVVLMHCEDVIILRRCMATYISMAVHFNTLFATQGFFLIMPTILRCY</sequence>
<evidence type="ECO:0000259" key="4">
    <source>
        <dbReference type="Pfam" id="PF20262"/>
    </source>
</evidence>
<keyword evidence="2" id="KW-1133">Transmembrane helix</keyword>
<dbReference type="PANTHER" id="PTHR31781">
    <property type="entry name" value="UNC80"/>
    <property type="match status" value="1"/>
</dbReference>
<dbReference type="InterPro" id="IPR046460">
    <property type="entry name" value="UNC80_C"/>
</dbReference>
<proteinExistence type="predicted"/>
<gene>
    <name evidence="5" type="ORF">AB6A40_008889</name>
</gene>
<feature type="domain" description="Protein UNC80 C-terminal" evidence="4">
    <location>
        <begin position="129"/>
        <end position="557"/>
    </location>
</feature>
<dbReference type="AlphaFoldDB" id="A0ABD6ERK0"/>
<evidence type="ECO:0000256" key="1">
    <source>
        <dbReference type="SAM" id="MobiDB-lite"/>
    </source>
</evidence>
<evidence type="ECO:0000313" key="6">
    <source>
        <dbReference type="Proteomes" id="UP001608902"/>
    </source>
</evidence>
<evidence type="ECO:0000259" key="3">
    <source>
        <dbReference type="Pfam" id="PF19424"/>
    </source>
</evidence>
<feature type="non-terminal residue" evidence="5">
    <location>
        <position position="557"/>
    </location>
</feature>
<keyword evidence="2" id="KW-0472">Membrane</keyword>
<protein>
    <submittedName>
        <fullName evidence="5">Uncharacterized protein</fullName>
    </submittedName>
</protein>
<dbReference type="Pfam" id="PF19424">
    <property type="entry name" value="UNC80"/>
    <property type="match status" value="1"/>
</dbReference>
<evidence type="ECO:0000313" key="5">
    <source>
        <dbReference type="EMBL" id="MFH4982180.1"/>
    </source>
</evidence>
<dbReference type="EMBL" id="JBGFUD010008656">
    <property type="protein sequence ID" value="MFH4982180.1"/>
    <property type="molecule type" value="Genomic_DNA"/>
</dbReference>
<organism evidence="5 6">
    <name type="scientific">Gnathostoma spinigerum</name>
    <dbReference type="NCBI Taxonomy" id="75299"/>
    <lineage>
        <taxon>Eukaryota</taxon>
        <taxon>Metazoa</taxon>
        <taxon>Ecdysozoa</taxon>
        <taxon>Nematoda</taxon>
        <taxon>Chromadorea</taxon>
        <taxon>Rhabditida</taxon>
        <taxon>Spirurina</taxon>
        <taxon>Gnathostomatomorpha</taxon>
        <taxon>Gnathostomatoidea</taxon>
        <taxon>Gnathostomatidae</taxon>
        <taxon>Gnathostoma</taxon>
    </lineage>
</organism>
<name>A0ABD6ERK0_9BILA</name>
<comment type="caution">
    <text evidence="5">The sequence shown here is derived from an EMBL/GenBank/DDBJ whole genome shotgun (WGS) entry which is preliminary data.</text>
</comment>